<accession>A0A4S8MUJ0</accession>
<evidence type="ECO:0000313" key="2">
    <source>
        <dbReference type="Proteomes" id="UP000297245"/>
    </source>
</evidence>
<evidence type="ECO:0008006" key="3">
    <source>
        <dbReference type="Google" id="ProtNLM"/>
    </source>
</evidence>
<reference evidence="1 2" key="1">
    <citation type="journal article" date="2019" name="Nat. Ecol. Evol.">
        <title>Megaphylogeny resolves global patterns of mushroom evolution.</title>
        <authorList>
            <person name="Varga T."/>
            <person name="Krizsan K."/>
            <person name="Foldi C."/>
            <person name="Dima B."/>
            <person name="Sanchez-Garcia M."/>
            <person name="Sanchez-Ramirez S."/>
            <person name="Szollosi G.J."/>
            <person name="Szarkandi J.G."/>
            <person name="Papp V."/>
            <person name="Albert L."/>
            <person name="Andreopoulos W."/>
            <person name="Angelini C."/>
            <person name="Antonin V."/>
            <person name="Barry K.W."/>
            <person name="Bougher N.L."/>
            <person name="Buchanan P."/>
            <person name="Buyck B."/>
            <person name="Bense V."/>
            <person name="Catcheside P."/>
            <person name="Chovatia M."/>
            <person name="Cooper J."/>
            <person name="Damon W."/>
            <person name="Desjardin D."/>
            <person name="Finy P."/>
            <person name="Geml J."/>
            <person name="Haridas S."/>
            <person name="Hughes K."/>
            <person name="Justo A."/>
            <person name="Karasinski D."/>
            <person name="Kautmanova I."/>
            <person name="Kiss B."/>
            <person name="Kocsube S."/>
            <person name="Kotiranta H."/>
            <person name="LaButti K.M."/>
            <person name="Lechner B.E."/>
            <person name="Liimatainen K."/>
            <person name="Lipzen A."/>
            <person name="Lukacs Z."/>
            <person name="Mihaltcheva S."/>
            <person name="Morgado L.N."/>
            <person name="Niskanen T."/>
            <person name="Noordeloos M.E."/>
            <person name="Ohm R.A."/>
            <person name="Ortiz-Santana B."/>
            <person name="Ovrebo C."/>
            <person name="Racz N."/>
            <person name="Riley R."/>
            <person name="Savchenko A."/>
            <person name="Shiryaev A."/>
            <person name="Soop K."/>
            <person name="Spirin V."/>
            <person name="Szebenyi C."/>
            <person name="Tomsovsky M."/>
            <person name="Tulloss R.E."/>
            <person name="Uehling J."/>
            <person name="Grigoriev I.V."/>
            <person name="Vagvolgyi C."/>
            <person name="Papp T."/>
            <person name="Martin F.M."/>
            <person name="Miettinen O."/>
            <person name="Hibbett D.S."/>
            <person name="Nagy L.G."/>
        </authorList>
    </citation>
    <scope>NUCLEOTIDE SEQUENCE [LARGE SCALE GENOMIC DNA]</scope>
    <source>
        <strain evidence="1 2">CBS 962.96</strain>
    </source>
</reference>
<feature type="non-terminal residue" evidence="1">
    <location>
        <position position="1"/>
    </location>
</feature>
<evidence type="ECO:0000313" key="1">
    <source>
        <dbReference type="EMBL" id="THV06631.1"/>
    </source>
</evidence>
<sequence length="119" mass="13566">QEFELLLSMFYPSDFTQYEAQTVADWTSILRLASLFQMENVRALAVKQLFPITSAVERIELANKYDIKDWLGPAYLDLCTRTQELTLEEGKKMGIEAVIGVTQLRSQLAANVDAYVKKL</sequence>
<keyword evidence="2" id="KW-1185">Reference proteome</keyword>
<gene>
    <name evidence="1" type="ORF">K435DRAFT_644937</name>
</gene>
<proteinExistence type="predicted"/>
<dbReference type="EMBL" id="ML179041">
    <property type="protein sequence ID" value="THV06631.1"/>
    <property type="molecule type" value="Genomic_DNA"/>
</dbReference>
<dbReference type="Proteomes" id="UP000297245">
    <property type="component" value="Unassembled WGS sequence"/>
</dbReference>
<name>A0A4S8MUJ0_DENBC</name>
<dbReference type="OrthoDB" id="3223099at2759"/>
<dbReference type="AlphaFoldDB" id="A0A4S8MUJ0"/>
<organism evidence="1 2">
    <name type="scientific">Dendrothele bispora (strain CBS 962.96)</name>
    <dbReference type="NCBI Taxonomy" id="1314807"/>
    <lineage>
        <taxon>Eukaryota</taxon>
        <taxon>Fungi</taxon>
        <taxon>Dikarya</taxon>
        <taxon>Basidiomycota</taxon>
        <taxon>Agaricomycotina</taxon>
        <taxon>Agaricomycetes</taxon>
        <taxon>Agaricomycetidae</taxon>
        <taxon>Agaricales</taxon>
        <taxon>Agaricales incertae sedis</taxon>
        <taxon>Dendrothele</taxon>
    </lineage>
</organism>
<protein>
    <recommendedName>
        <fullName evidence="3">BTB domain-containing protein</fullName>
    </recommendedName>
</protein>